<reference evidence="12 13" key="1">
    <citation type="journal article" date="2011" name="BMC Genomics">
        <title>Comparative genome analysis and genome-guided physiological analysis of Roseobacter litoralis.</title>
        <authorList>
            <person name="Kalhoefer D."/>
            <person name="Thole S."/>
            <person name="Voget S."/>
            <person name="Lehmann R."/>
            <person name="Liesegang H."/>
            <person name="Wollher A."/>
            <person name="Daniel R."/>
            <person name="Simon M."/>
            <person name="Brinkhoff T."/>
        </authorList>
    </citation>
    <scope>NUCLEOTIDE SEQUENCE [LARGE SCALE GENOMIC DNA]</scope>
    <source>
        <strain evidence="13">ATCC 49566 / DSM 6996 / JCM 21268 / NBRC 15278 / OCh 149</strain>
    </source>
</reference>
<dbReference type="InterPro" id="IPR003835">
    <property type="entry name" value="Glyco_trans_19"/>
</dbReference>
<dbReference type="Proteomes" id="UP000001353">
    <property type="component" value="Chromosome"/>
</dbReference>
<evidence type="ECO:0000256" key="10">
    <source>
        <dbReference type="ARBA" id="ARBA00048975"/>
    </source>
</evidence>
<dbReference type="PANTHER" id="PTHR30372">
    <property type="entry name" value="LIPID-A-DISACCHARIDE SYNTHASE"/>
    <property type="match status" value="1"/>
</dbReference>
<dbReference type="PANTHER" id="PTHR30372:SF4">
    <property type="entry name" value="LIPID-A-DISACCHARIDE SYNTHASE, MITOCHONDRIAL-RELATED"/>
    <property type="match status" value="1"/>
</dbReference>
<gene>
    <name evidence="12" type="primary">lpxB</name>
    <name evidence="12" type="ordered locus">RLO149_c019600</name>
</gene>
<keyword evidence="9" id="KW-0443">Lipid metabolism</keyword>
<keyword evidence="5" id="KW-0444">Lipid biosynthesis</keyword>
<comment type="catalytic activity">
    <reaction evidence="10">
        <text>a lipid X + a UDP-2-N,3-O-bis[(3R)-3-hydroxyacyl]-alpha-D-glucosamine = a lipid A disaccharide + UDP + H(+)</text>
        <dbReference type="Rhea" id="RHEA:67828"/>
        <dbReference type="ChEBI" id="CHEBI:15378"/>
        <dbReference type="ChEBI" id="CHEBI:58223"/>
        <dbReference type="ChEBI" id="CHEBI:137748"/>
        <dbReference type="ChEBI" id="CHEBI:176338"/>
        <dbReference type="ChEBI" id="CHEBI:176343"/>
        <dbReference type="EC" id="2.4.1.182"/>
    </reaction>
</comment>
<sequence>MVARERVKRAFIIAGEPSGDKLGGALMDGLKILSPGVAFDGVGGPLMQAEGLESRFPMDELSVMGIAEILPKYRALKARIRETAQAVIESKPDVLITIDSPDFCFRVAKLVKKSSSIRTVHYVAPTVWAWRPGRAAKISKYVDHLLALFPFEPPHFTPHGMACDFVGHPVVAEPIATQPEADAFRAEYGIGSAPLLMVLPGSRQGEVGRLAGIFGDAVSPVLAQHPDLRVVVPAAGPVLRQVKDAVSRWPVNALVLDPSESTPEAAASVKRAAFRAADIALAASGTVSLELAASRTPMVVAYRMHWLSYRLIRAMALVDTVTLVNLVSDTRVVPEFLGPECESGAIGQALNDVLQNPRAQLDAMRITMERLGQGGEAPGLRAARAILDRTAI</sequence>
<comment type="function">
    <text evidence="1">Condensation of UDP-2,3-diacylglucosamine and 2,3-diacylglucosamine-1-phosphate to form lipid A disaccharide, a precursor of lipid A, a phosphorylated glycolipid that anchors the lipopolysaccharide to the outer membrane of the cell.</text>
</comment>
<keyword evidence="8 12" id="KW-0808">Transferase</keyword>
<evidence type="ECO:0000256" key="11">
    <source>
        <dbReference type="NCBIfam" id="TIGR00215"/>
    </source>
</evidence>
<evidence type="ECO:0000256" key="2">
    <source>
        <dbReference type="ARBA" id="ARBA00007868"/>
    </source>
</evidence>
<evidence type="ECO:0000256" key="1">
    <source>
        <dbReference type="ARBA" id="ARBA00002056"/>
    </source>
</evidence>
<dbReference type="HOGENOM" id="CLU_036577_3_0_5"/>
<keyword evidence="7 12" id="KW-0328">Glycosyltransferase</keyword>
<dbReference type="NCBIfam" id="TIGR00215">
    <property type="entry name" value="lpxB"/>
    <property type="match status" value="1"/>
</dbReference>
<evidence type="ECO:0000256" key="5">
    <source>
        <dbReference type="ARBA" id="ARBA00022516"/>
    </source>
</evidence>
<comment type="similarity">
    <text evidence="2">Belongs to the LpxB family.</text>
</comment>
<dbReference type="Pfam" id="PF02684">
    <property type="entry name" value="LpxB"/>
    <property type="match status" value="1"/>
</dbReference>
<dbReference type="RefSeq" id="WP_013961874.1">
    <property type="nucleotide sequence ID" value="NC_015730.1"/>
</dbReference>
<dbReference type="eggNOG" id="COG0763">
    <property type="taxonomic scope" value="Bacteria"/>
</dbReference>
<dbReference type="SUPFAM" id="SSF53756">
    <property type="entry name" value="UDP-Glycosyltransferase/glycogen phosphorylase"/>
    <property type="match status" value="1"/>
</dbReference>
<dbReference type="EC" id="2.4.1.182" evidence="3 11"/>
<dbReference type="GO" id="GO:0009245">
    <property type="term" value="P:lipid A biosynthetic process"/>
    <property type="evidence" value="ECO:0007669"/>
    <property type="project" value="UniProtKB-UniRule"/>
</dbReference>
<proteinExistence type="inferred from homology"/>
<evidence type="ECO:0000313" key="13">
    <source>
        <dbReference type="Proteomes" id="UP000001353"/>
    </source>
</evidence>
<organism evidence="12 13">
    <name type="scientific">Roseobacter litoralis (strain ATCC 49566 / DSM 6996 / JCM 21268 / NBRC 15278 / OCh 149)</name>
    <dbReference type="NCBI Taxonomy" id="391595"/>
    <lineage>
        <taxon>Bacteria</taxon>
        <taxon>Pseudomonadati</taxon>
        <taxon>Pseudomonadota</taxon>
        <taxon>Alphaproteobacteria</taxon>
        <taxon>Rhodobacterales</taxon>
        <taxon>Roseobacteraceae</taxon>
        <taxon>Roseobacter</taxon>
    </lineage>
</organism>
<evidence type="ECO:0000256" key="9">
    <source>
        <dbReference type="ARBA" id="ARBA00023098"/>
    </source>
</evidence>
<dbReference type="STRING" id="391595.RLO149_c019600"/>
<protein>
    <recommendedName>
        <fullName evidence="4 11">Lipid-A-disaccharide synthase</fullName>
        <ecNumber evidence="3 11">2.4.1.182</ecNumber>
    </recommendedName>
</protein>
<evidence type="ECO:0000256" key="7">
    <source>
        <dbReference type="ARBA" id="ARBA00022676"/>
    </source>
</evidence>
<dbReference type="EMBL" id="CP002623">
    <property type="protein sequence ID" value="AEI93946.1"/>
    <property type="molecule type" value="Genomic_DNA"/>
</dbReference>
<keyword evidence="6" id="KW-0441">Lipid A biosynthesis</keyword>
<evidence type="ECO:0000256" key="4">
    <source>
        <dbReference type="ARBA" id="ARBA00020902"/>
    </source>
</evidence>
<evidence type="ECO:0000256" key="3">
    <source>
        <dbReference type="ARBA" id="ARBA00012687"/>
    </source>
</evidence>
<dbReference type="AlphaFoldDB" id="F7ZKC7"/>
<dbReference type="GO" id="GO:0005543">
    <property type="term" value="F:phospholipid binding"/>
    <property type="evidence" value="ECO:0007669"/>
    <property type="project" value="TreeGrafter"/>
</dbReference>
<evidence type="ECO:0000256" key="8">
    <source>
        <dbReference type="ARBA" id="ARBA00022679"/>
    </source>
</evidence>
<dbReference type="KEGG" id="rli:RLO149_c019600"/>
<evidence type="ECO:0000256" key="6">
    <source>
        <dbReference type="ARBA" id="ARBA00022556"/>
    </source>
</evidence>
<name>F7ZKC7_ROSLO</name>
<evidence type="ECO:0000313" key="12">
    <source>
        <dbReference type="EMBL" id="AEI93946.1"/>
    </source>
</evidence>
<dbReference type="GO" id="GO:0016020">
    <property type="term" value="C:membrane"/>
    <property type="evidence" value="ECO:0007669"/>
    <property type="project" value="GOC"/>
</dbReference>
<accession>F7ZKC7</accession>
<dbReference type="GO" id="GO:0008915">
    <property type="term" value="F:lipid-A-disaccharide synthase activity"/>
    <property type="evidence" value="ECO:0007669"/>
    <property type="project" value="UniProtKB-UniRule"/>
</dbReference>
<keyword evidence="13" id="KW-1185">Reference proteome</keyword>